<dbReference type="CDD" id="cd09076">
    <property type="entry name" value="L1-EN"/>
    <property type="match status" value="1"/>
</dbReference>
<feature type="compositionally biased region" description="Gly residues" evidence="1">
    <location>
        <begin position="20"/>
        <end position="31"/>
    </location>
</feature>
<evidence type="ECO:0000259" key="2">
    <source>
        <dbReference type="Pfam" id="PF03372"/>
    </source>
</evidence>
<protein>
    <recommendedName>
        <fullName evidence="2">Endonuclease/exonuclease/phosphatase domain-containing protein</fullName>
    </recommendedName>
</protein>
<dbReference type="InterPro" id="IPR036691">
    <property type="entry name" value="Endo/exonu/phosph_ase_sf"/>
</dbReference>
<dbReference type="PANTHER" id="PTHR23227">
    <property type="entry name" value="BUCENTAUR RELATED"/>
    <property type="match status" value="1"/>
</dbReference>
<dbReference type="Gene3D" id="3.60.10.10">
    <property type="entry name" value="Endonuclease/exonuclease/phosphatase"/>
    <property type="match status" value="1"/>
</dbReference>
<dbReference type="AlphaFoldDB" id="A0ABD0S847"/>
<dbReference type="InterPro" id="IPR005135">
    <property type="entry name" value="Endo/exonuclease/phosphatase"/>
</dbReference>
<sequence length="354" mass="40463">MRSTDETRPPVSGSPAIPGYGSGQGNGGAGGAKNPRRRNGYHPRRQLALVTYNVRTLRTDEKIVELEDEMSRLRWSIMGLSEVRREGEDTITLKSGNLLYYREGDQLSQGGVGFLVHRSLINNIITIGSVSSRVAYLILRVSKRYSLKVIQVYAPTSKHPDEEVEVMYEDISRAIHKSKTYFNVVMGDFNAKLGKRGDGELKVGEFGYGQRNSRGQRLAEFLEKEDLFMMNSFFRKPPQRKWTWMSPDGSTKNEIDFIMTTERRMFSDVSVINRVKTGTDHRMVRGILNIDVKLERSHLIKSTLRPINTHIPCPESFQVELSNRFECLQSCQSVDEINNRFIKVIKSHKSHLFL</sequence>
<evidence type="ECO:0000313" key="3">
    <source>
        <dbReference type="EMBL" id="KAL0810244.1"/>
    </source>
</evidence>
<accession>A0ABD0S847</accession>
<evidence type="ECO:0000256" key="1">
    <source>
        <dbReference type="SAM" id="MobiDB-lite"/>
    </source>
</evidence>
<dbReference type="Pfam" id="PF03372">
    <property type="entry name" value="Exo_endo_phos"/>
    <property type="match status" value="1"/>
</dbReference>
<dbReference type="InterPro" id="IPR027124">
    <property type="entry name" value="Swc5/CFDP1/2"/>
</dbReference>
<name>A0ABD0S847_LOXSC</name>
<comment type="caution">
    <text evidence="3">The sequence shown here is derived from an EMBL/GenBank/DDBJ whole genome shotgun (WGS) entry which is preliminary data.</text>
</comment>
<dbReference type="Proteomes" id="UP001549921">
    <property type="component" value="Unassembled WGS sequence"/>
</dbReference>
<gene>
    <name evidence="3" type="ORF">ABMA28_010407</name>
</gene>
<reference evidence="3 4" key="1">
    <citation type="submission" date="2024-06" db="EMBL/GenBank/DDBJ databases">
        <title>A chromosome-level genome assembly of beet webworm, Loxostege sticticalis.</title>
        <authorList>
            <person name="Zhang Y."/>
        </authorList>
    </citation>
    <scope>NUCLEOTIDE SEQUENCE [LARGE SCALE GENOMIC DNA]</scope>
    <source>
        <strain evidence="3">AQ028</strain>
        <tissue evidence="3">Male pupae</tissue>
    </source>
</reference>
<dbReference type="PANTHER" id="PTHR23227:SF67">
    <property type="entry name" value="CRANIOFACIAL DEVELOPMENT PROTEIN 2-LIKE"/>
    <property type="match status" value="1"/>
</dbReference>
<dbReference type="SUPFAM" id="SSF56219">
    <property type="entry name" value="DNase I-like"/>
    <property type="match status" value="1"/>
</dbReference>
<evidence type="ECO:0000313" key="4">
    <source>
        <dbReference type="Proteomes" id="UP001549921"/>
    </source>
</evidence>
<organism evidence="3 4">
    <name type="scientific">Loxostege sticticalis</name>
    <name type="common">Beet webworm moth</name>
    <dbReference type="NCBI Taxonomy" id="481309"/>
    <lineage>
        <taxon>Eukaryota</taxon>
        <taxon>Metazoa</taxon>
        <taxon>Ecdysozoa</taxon>
        <taxon>Arthropoda</taxon>
        <taxon>Hexapoda</taxon>
        <taxon>Insecta</taxon>
        <taxon>Pterygota</taxon>
        <taxon>Neoptera</taxon>
        <taxon>Endopterygota</taxon>
        <taxon>Lepidoptera</taxon>
        <taxon>Glossata</taxon>
        <taxon>Ditrysia</taxon>
        <taxon>Pyraloidea</taxon>
        <taxon>Crambidae</taxon>
        <taxon>Pyraustinae</taxon>
        <taxon>Loxostege</taxon>
    </lineage>
</organism>
<proteinExistence type="predicted"/>
<feature type="region of interest" description="Disordered" evidence="1">
    <location>
        <begin position="1"/>
        <end position="42"/>
    </location>
</feature>
<feature type="domain" description="Endonuclease/exonuclease/phosphatase" evidence="2">
    <location>
        <begin position="50"/>
        <end position="281"/>
    </location>
</feature>
<dbReference type="EMBL" id="JBEDNZ010000026">
    <property type="protein sequence ID" value="KAL0810244.1"/>
    <property type="molecule type" value="Genomic_DNA"/>
</dbReference>